<dbReference type="EMBL" id="CP003557">
    <property type="protein sequence ID" value="AFN75313.1"/>
    <property type="molecule type" value="Genomic_DNA"/>
</dbReference>
<evidence type="ECO:0000256" key="2">
    <source>
        <dbReference type="PIRSR" id="PIRSR605511-1"/>
    </source>
</evidence>
<protein>
    <submittedName>
        <fullName evidence="7">Gluconolactonase</fullName>
    </submittedName>
</protein>
<dbReference type="Gene3D" id="2.120.10.30">
    <property type="entry name" value="TolB, C-terminal domain"/>
    <property type="match status" value="1"/>
</dbReference>
<evidence type="ECO:0000313" key="7">
    <source>
        <dbReference type="EMBL" id="AFN75313.1"/>
    </source>
</evidence>
<feature type="binding site" evidence="3">
    <location>
        <position position="227"/>
    </location>
    <ligand>
        <name>a divalent metal cation</name>
        <dbReference type="ChEBI" id="CHEBI:60240"/>
    </ligand>
</feature>
<dbReference type="InterPro" id="IPR013658">
    <property type="entry name" value="SGL"/>
</dbReference>
<evidence type="ECO:0000259" key="5">
    <source>
        <dbReference type="Pfam" id="PF08450"/>
    </source>
</evidence>
<proteinExistence type="predicted"/>
<dbReference type="Pfam" id="PF08450">
    <property type="entry name" value="SGL"/>
    <property type="match status" value="1"/>
</dbReference>
<dbReference type="STRING" id="1191523.MROS_2083"/>
<dbReference type="PANTHER" id="PTHR47572">
    <property type="entry name" value="LIPOPROTEIN-RELATED"/>
    <property type="match status" value="1"/>
</dbReference>
<dbReference type="SUPFAM" id="SSF63829">
    <property type="entry name" value="Calcium-dependent phosphotriesterase"/>
    <property type="match status" value="1"/>
</dbReference>
<comment type="cofactor">
    <cofactor evidence="3">
        <name>Zn(2+)</name>
        <dbReference type="ChEBI" id="CHEBI:29105"/>
    </cofactor>
    <text evidence="3">Binds 1 divalent metal cation per subunit.</text>
</comment>
<evidence type="ECO:0000256" key="3">
    <source>
        <dbReference type="PIRSR" id="PIRSR605511-2"/>
    </source>
</evidence>
<evidence type="ECO:0000259" key="6">
    <source>
        <dbReference type="Pfam" id="PF18962"/>
    </source>
</evidence>
<organism evidence="7 8">
    <name type="scientific">Melioribacter roseus (strain DSM 23840 / JCM 17771 / VKM B-2668 / P3M-2)</name>
    <dbReference type="NCBI Taxonomy" id="1191523"/>
    <lineage>
        <taxon>Bacteria</taxon>
        <taxon>Pseudomonadati</taxon>
        <taxon>Ignavibacteriota</taxon>
        <taxon>Ignavibacteria</taxon>
        <taxon>Ignavibacteriales</taxon>
        <taxon>Melioribacteraceae</taxon>
        <taxon>Melioribacter</taxon>
    </lineage>
</organism>
<evidence type="ECO:0000313" key="8">
    <source>
        <dbReference type="Proteomes" id="UP000009011"/>
    </source>
</evidence>
<accession>I7A260</accession>
<feature type="domain" description="Secretion system C-terminal sorting" evidence="6">
    <location>
        <begin position="313"/>
        <end position="388"/>
    </location>
</feature>
<dbReference type="GO" id="GO:0016787">
    <property type="term" value="F:hydrolase activity"/>
    <property type="evidence" value="ECO:0007669"/>
    <property type="project" value="UniProtKB-KW"/>
</dbReference>
<sequence length="391" mass="43444">MRSKILPLLILFVITANNVMSQIVIDTNAKVEEIVTGIEQPEGPVWKEGVGLLFSDIKGNKICKWTPEQGKEIFLDPSDSTNGLTYDLEGRLIAGQMGLRRVVRFEKDGSQTPLAEKYEGKRFNSPNDLVVKSDGSIFFTDPDFNIPGGPKNKELTFNGIYRISPSGSIQLLDKLELPNGICFSPDEKKLYVNDSRVHKIYVWDVVDDSIIANKKLFYTIPVNGYADGMKVDEDGNLYVTCSSAVWIVSPEAKLIGKIDLPSNVSASNCAWGESDNKTLFITAGHSVYRVRPIITSNKSDDSFPTGYELYQNYPNPFNPTTKISYVIPVASHVTVKLYDEIGREVVTLENSEKPAGIHTLNFSAETLSSGVYYYKLIAGNYSALRKLVLLK</sequence>
<dbReference type="InterPro" id="IPR026444">
    <property type="entry name" value="Secre_tail"/>
</dbReference>
<dbReference type="Pfam" id="PF18962">
    <property type="entry name" value="Por_Secre_tail"/>
    <property type="match status" value="1"/>
</dbReference>
<feature type="binding site" evidence="3">
    <location>
        <position position="42"/>
    </location>
    <ligand>
        <name>a divalent metal cation</name>
        <dbReference type="ChEBI" id="CHEBI:60240"/>
    </ligand>
</feature>
<dbReference type="Gene3D" id="2.60.40.4070">
    <property type="match status" value="1"/>
</dbReference>
<keyword evidence="4" id="KW-0732">Signal</keyword>
<dbReference type="RefSeq" id="WP_014856745.1">
    <property type="nucleotide sequence ID" value="NC_018178.1"/>
</dbReference>
<dbReference type="Proteomes" id="UP000009011">
    <property type="component" value="Chromosome"/>
</dbReference>
<feature type="domain" description="SMP-30/Gluconolactonase/LRE-like region" evidence="5">
    <location>
        <begin position="41"/>
        <end position="284"/>
    </location>
</feature>
<dbReference type="HOGENOM" id="CLU_036110_0_1_10"/>
<dbReference type="NCBIfam" id="TIGR04183">
    <property type="entry name" value="Por_Secre_tail"/>
    <property type="match status" value="1"/>
</dbReference>
<keyword evidence="1" id="KW-0378">Hydrolase</keyword>
<dbReference type="InterPro" id="IPR011042">
    <property type="entry name" value="6-blade_b-propeller_TolB-like"/>
</dbReference>
<feature type="signal peptide" evidence="4">
    <location>
        <begin position="1"/>
        <end position="21"/>
    </location>
</feature>
<keyword evidence="3" id="KW-0862">Zinc</keyword>
<feature type="binding site" evidence="3">
    <location>
        <position position="127"/>
    </location>
    <ligand>
        <name>substrate</name>
    </ligand>
</feature>
<feature type="binding site" evidence="3">
    <location>
        <position position="179"/>
    </location>
    <ligand>
        <name>a divalent metal cation</name>
        <dbReference type="ChEBI" id="CHEBI:60240"/>
    </ligand>
</feature>
<dbReference type="eggNOG" id="COG3386">
    <property type="taxonomic scope" value="Bacteria"/>
</dbReference>
<dbReference type="AlphaFoldDB" id="I7A260"/>
<gene>
    <name evidence="7" type="ordered locus">MROS_2083</name>
</gene>
<dbReference type="PATRIC" id="fig|1191523.3.peg.2203"/>
<dbReference type="InterPro" id="IPR005511">
    <property type="entry name" value="SMP-30"/>
</dbReference>
<dbReference type="InterPro" id="IPR051262">
    <property type="entry name" value="SMP-30/CGR1_Lactonase"/>
</dbReference>
<feature type="chain" id="PRO_5003707411" evidence="4">
    <location>
        <begin position="22"/>
        <end position="391"/>
    </location>
</feature>
<reference evidence="7 8" key="1">
    <citation type="journal article" date="2013" name="PLoS ONE">
        <title>Genomic analysis of Melioribacter roseus, facultatively anaerobic organotrophic bacterium representing a novel deep lineage within Bacteriodetes/Chlorobi group.</title>
        <authorList>
            <person name="Kadnikov V.V."/>
            <person name="Mardanov A.V."/>
            <person name="Podosokorskaya O.A."/>
            <person name="Gavrilov S.N."/>
            <person name="Kublanov I.V."/>
            <person name="Beletsky A.V."/>
            <person name="Bonch-Osmolovskaya E.A."/>
            <person name="Ravin N.V."/>
        </authorList>
    </citation>
    <scope>NUCLEOTIDE SEQUENCE [LARGE SCALE GENOMIC DNA]</scope>
    <source>
        <strain evidence="8">JCM 17771 / P3M-2</strain>
    </source>
</reference>
<name>I7A260_MELRP</name>
<feature type="active site" description="Proton donor/acceptor" evidence="2">
    <location>
        <position position="227"/>
    </location>
</feature>
<evidence type="ECO:0000256" key="1">
    <source>
        <dbReference type="ARBA" id="ARBA00022801"/>
    </source>
</evidence>
<dbReference type="PRINTS" id="PR01790">
    <property type="entry name" value="SMP30FAMILY"/>
</dbReference>
<dbReference type="GO" id="GO:0046872">
    <property type="term" value="F:metal ion binding"/>
    <property type="evidence" value="ECO:0007669"/>
    <property type="project" value="UniProtKB-KW"/>
</dbReference>
<dbReference type="PANTHER" id="PTHR47572:SF4">
    <property type="entry name" value="LACTONASE DRP35"/>
    <property type="match status" value="1"/>
</dbReference>
<dbReference type="KEGG" id="mro:MROS_2083"/>
<evidence type="ECO:0000256" key="4">
    <source>
        <dbReference type="SAM" id="SignalP"/>
    </source>
</evidence>
<keyword evidence="8" id="KW-1185">Reference proteome</keyword>
<keyword evidence="3" id="KW-0479">Metal-binding</keyword>